<evidence type="ECO:0000313" key="2">
    <source>
        <dbReference type="EMBL" id="MFD1540315.1"/>
    </source>
</evidence>
<name>A0ABW4GCS4_9ACTN</name>
<proteinExistence type="predicted"/>
<reference evidence="3" key="1">
    <citation type="journal article" date="2019" name="Int. J. Syst. Evol. Microbiol.">
        <title>The Global Catalogue of Microorganisms (GCM) 10K type strain sequencing project: providing services to taxonomists for standard genome sequencing and annotation.</title>
        <authorList>
            <consortium name="The Broad Institute Genomics Platform"/>
            <consortium name="The Broad Institute Genome Sequencing Center for Infectious Disease"/>
            <person name="Wu L."/>
            <person name="Ma J."/>
        </authorList>
    </citation>
    <scope>NUCLEOTIDE SEQUENCE [LARGE SCALE GENOMIC DNA]</scope>
    <source>
        <strain evidence="3">CGMCC 1.15399</strain>
    </source>
</reference>
<accession>A0ABW4GCS4</accession>
<keyword evidence="3" id="KW-1185">Reference proteome</keyword>
<protein>
    <submittedName>
        <fullName evidence="2">Uncharacterized protein</fullName>
    </submittedName>
</protein>
<gene>
    <name evidence="2" type="ORF">ACFSJ0_24895</name>
</gene>
<dbReference type="Proteomes" id="UP001597097">
    <property type="component" value="Unassembled WGS sequence"/>
</dbReference>
<feature type="region of interest" description="Disordered" evidence="1">
    <location>
        <begin position="20"/>
        <end position="50"/>
    </location>
</feature>
<evidence type="ECO:0000313" key="3">
    <source>
        <dbReference type="Proteomes" id="UP001597097"/>
    </source>
</evidence>
<sequence>MNAELEYVVMKNHAEELREAAAQHRRAREAQKGQKAERRHRSVFAKLLSS</sequence>
<dbReference type="RefSeq" id="WP_219526770.1">
    <property type="nucleotide sequence ID" value="NZ_JAHKRM010000001.1"/>
</dbReference>
<evidence type="ECO:0000256" key="1">
    <source>
        <dbReference type="SAM" id="MobiDB-lite"/>
    </source>
</evidence>
<comment type="caution">
    <text evidence="2">The sequence shown here is derived from an EMBL/GenBank/DDBJ whole genome shotgun (WGS) entry which is preliminary data.</text>
</comment>
<dbReference type="EMBL" id="JBHUCM010000019">
    <property type="protein sequence ID" value="MFD1540315.1"/>
    <property type="molecule type" value="Genomic_DNA"/>
</dbReference>
<organism evidence="2 3">
    <name type="scientific">Nonomuraea guangzhouensis</name>
    <dbReference type="NCBI Taxonomy" id="1291555"/>
    <lineage>
        <taxon>Bacteria</taxon>
        <taxon>Bacillati</taxon>
        <taxon>Actinomycetota</taxon>
        <taxon>Actinomycetes</taxon>
        <taxon>Streptosporangiales</taxon>
        <taxon>Streptosporangiaceae</taxon>
        <taxon>Nonomuraea</taxon>
    </lineage>
</organism>
<feature type="compositionally biased region" description="Basic and acidic residues" evidence="1">
    <location>
        <begin position="20"/>
        <end position="36"/>
    </location>
</feature>